<keyword evidence="1" id="KW-0805">Transcription regulation</keyword>
<dbReference type="GO" id="GO:1901135">
    <property type="term" value="P:carbohydrate derivative metabolic process"/>
    <property type="evidence" value="ECO:0007669"/>
    <property type="project" value="InterPro"/>
</dbReference>
<gene>
    <name evidence="6" type="primary">rpiR</name>
    <name evidence="6" type="ordered locus">AZC_2997</name>
</gene>
<keyword evidence="3" id="KW-0804">Transcription</keyword>
<dbReference type="InterPro" id="IPR046348">
    <property type="entry name" value="SIS_dom_sf"/>
</dbReference>
<dbReference type="Gene3D" id="3.40.50.10490">
    <property type="entry name" value="Glucose-6-phosphate isomerase like protein, domain 1"/>
    <property type="match status" value="1"/>
</dbReference>
<dbReference type="EMBL" id="AP009384">
    <property type="protein sequence ID" value="BAF88995.1"/>
    <property type="molecule type" value="Genomic_DNA"/>
</dbReference>
<evidence type="ECO:0000256" key="2">
    <source>
        <dbReference type="ARBA" id="ARBA00023125"/>
    </source>
</evidence>
<dbReference type="eggNOG" id="COG1737">
    <property type="taxonomic scope" value="Bacteria"/>
</dbReference>
<accession>A8IDV1</accession>
<organism evidence="6 7">
    <name type="scientific">Azorhizobium caulinodans (strain ATCC 43989 / DSM 5975 / JCM 20966 / LMG 6465 / NBRC 14845 / NCIMB 13405 / ORS 571)</name>
    <dbReference type="NCBI Taxonomy" id="438753"/>
    <lineage>
        <taxon>Bacteria</taxon>
        <taxon>Pseudomonadati</taxon>
        <taxon>Pseudomonadota</taxon>
        <taxon>Alphaproteobacteria</taxon>
        <taxon>Hyphomicrobiales</taxon>
        <taxon>Xanthobacteraceae</taxon>
        <taxon>Azorhizobium</taxon>
    </lineage>
</organism>
<protein>
    <submittedName>
        <fullName evidence="6">Transcriptional regulator</fullName>
    </submittedName>
</protein>
<dbReference type="SUPFAM" id="SSF53697">
    <property type="entry name" value="SIS domain"/>
    <property type="match status" value="1"/>
</dbReference>
<dbReference type="PROSITE" id="PS51464">
    <property type="entry name" value="SIS"/>
    <property type="match status" value="1"/>
</dbReference>
<dbReference type="InterPro" id="IPR000281">
    <property type="entry name" value="HTH_RpiR"/>
</dbReference>
<proteinExistence type="predicted"/>
<evidence type="ECO:0000256" key="3">
    <source>
        <dbReference type="ARBA" id="ARBA00023163"/>
    </source>
</evidence>
<dbReference type="PROSITE" id="PS00356">
    <property type="entry name" value="HTH_LACI_1"/>
    <property type="match status" value="1"/>
</dbReference>
<reference evidence="7" key="2">
    <citation type="submission" date="2007-04" db="EMBL/GenBank/DDBJ databases">
        <title>Complete genome sequence of the nitrogen-fixing bacterium Azorhizobium caulinodans ORS571.</title>
        <authorList>
            <person name="Lee K.B."/>
            <person name="Backer P.D."/>
            <person name="Aono T."/>
            <person name="Liu C.T."/>
            <person name="Suzuki S."/>
            <person name="Suzuki T."/>
            <person name="Kaneko T."/>
            <person name="Yamada M."/>
            <person name="Tabata S."/>
            <person name="Kupfer D.M."/>
            <person name="Najar F.Z."/>
            <person name="Wiley G.B."/>
            <person name="Roe B."/>
            <person name="Binnewies T."/>
            <person name="Ussery D."/>
            <person name="Vereecke D."/>
            <person name="Gevers D."/>
            <person name="Holsters M."/>
            <person name="Oyaizu H."/>
        </authorList>
    </citation>
    <scope>NUCLEOTIDE SEQUENCE [LARGE SCALE GENOMIC DNA]</scope>
    <source>
        <strain evidence="7">ATCC 43989 / DSM 5975 / JCM 20966 / LMG 6465 / NBRC 14845 / NCIMB 13405 / ORS 571</strain>
    </source>
</reference>
<evidence type="ECO:0000259" key="4">
    <source>
        <dbReference type="PROSITE" id="PS51071"/>
    </source>
</evidence>
<keyword evidence="2" id="KW-0238">DNA-binding</keyword>
<reference evidence="6 7" key="5">
    <citation type="journal article" date="2010" name="Appl. Environ. Microbiol.">
        <title>phrR-like gene praR of Azorhizobium caulinodans ORS571 is essential for symbiosis with Sesbania rostrata and is involved in expression of reb genes.</title>
        <authorList>
            <person name="Akiba N."/>
            <person name="Aono T."/>
            <person name="Toyazaki H."/>
            <person name="Sato S."/>
            <person name="Oyaizu H."/>
        </authorList>
    </citation>
    <scope>NUCLEOTIDE SEQUENCE [LARGE SCALE GENOMIC DNA]</scope>
    <source>
        <strain evidence="7">ATCC 43989 / DSM 5975 / JCM 20966 / LMG 6465 / NBRC 14845 / NCIMB 13405 / ORS 571</strain>
    </source>
</reference>
<dbReference type="PANTHER" id="PTHR30514">
    <property type="entry name" value="GLUCOKINASE"/>
    <property type="match status" value="1"/>
</dbReference>
<dbReference type="Proteomes" id="UP000000270">
    <property type="component" value="Chromosome"/>
</dbReference>
<dbReference type="GO" id="GO:0003677">
    <property type="term" value="F:DNA binding"/>
    <property type="evidence" value="ECO:0007669"/>
    <property type="project" value="UniProtKB-KW"/>
</dbReference>
<dbReference type="Pfam" id="PF01380">
    <property type="entry name" value="SIS"/>
    <property type="match status" value="1"/>
</dbReference>
<reference evidence="6 7" key="4">
    <citation type="journal article" date="2009" name="Appl. Environ. Microbiol.">
        <title>Comparative genome-wide transcriptional profiling of Azorhizobium caulinodans ORS571 grown under free-living and symbiotic conditions.</title>
        <authorList>
            <person name="Tsukada S."/>
            <person name="Aono T."/>
            <person name="Akiba N."/>
            <person name="Lee KB."/>
            <person name="Liu CT."/>
            <person name="Toyazaki H."/>
            <person name="Oyaizu H."/>
        </authorList>
    </citation>
    <scope>NUCLEOTIDE SEQUENCE [LARGE SCALE GENOMIC DNA]</scope>
    <source>
        <strain evidence="7">ATCC 43989 / DSM 5975 / JCM 20966 / LMG 6465 / NBRC 14845 / NCIMB 13405 / ORS 571</strain>
    </source>
</reference>
<reference evidence="6 7" key="6">
    <citation type="journal article" date="2011" name="Appl. Environ. Microbiol.">
        <title>Involvement of the azorhizobial chromosome partition gene (parA) in the onset of bacteroid differentiation during Sesbania rostrata stem nodule development.</title>
        <authorList>
            <person name="Liu CT."/>
            <person name="Lee KB."/>
            <person name="Wang YS."/>
            <person name="Peng MH."/>
            <person name="Lee KT."/>
            <person name="Suzuki S."/>
            <person name="Suzuki T."/>
            <person name="Oyaizu H."/>
        </authorList>
    </citation>
    <scope>NUCLEOTIDE SEQUENCE [LARGE SCALE GENOMIC DNA]</scope>
    <source>
        <strain evidence="7">ATCC 43989 / DSM 5975 / JCM 20966 / LMG 6465 / NBRC 14845 / NCIMB 13405 / ORS 571</strain>
    </source>
</reference>
<evidence type="ECO:0000256" key="1">
    <source>
        <dbReference type="ARBA" id="ARBA00023015"/>
    </source>
</evidence>
<keyword evidence="7" id="KW-1185">Reference proteome</keyword>
<dbReference type="SUPFAM" id="SSF46689">
    <property type="entry name" value="Homeodomain-like"/>
    <property type="match status" value="1"/>
</dbReference>
<reference evidence="6 7" key="1">
    <citation type="journal article" date="2007" name="Appl. Environ. Microbiol.">
        <title>Rhizobial factors required for stem nodule maturation and maintenance in Sesbania rostrata-Azorhizobium caulinodans ORS571 symbiosis.</title>
        <authorList>
            <person name="Suzuki S."/>
            <person name="Aono T."/>
            <person name="Lee KB."/>
            <person name="Suzuki T."/>
            <person name="Liu CT."/>
            <person name="Miwa H."/>
            <person name="Wakao S."/>
            <person name="Iki T."/>
            <person name="Oyaizu H."/>
        </authorList>
    </citation>
    <scope>NUCLEOTIDE SEQUENCE [LARGE SCALE GENOMIC DNA]</scope>
    <source>
        <strain evidence="7">ATCC 43989 / DSM 5975 / JCM 20966 / LMG 6465 / NBRC 14845 / NCIMB 13405 / ORS 571</strain>
    </source>
</reference>
<dbReference type="PANTHER" id="PTHR30514:SF18">
    <property type="entry name" value="RPIR-FAMILY TRANSCRIPTIONAL REGULATOR"/>
    <property type="match status" value="1"/>
</dbReference>
<dbReference type="AlphaFoldDB" id="A8IDV1"/>
<dbReference type="CDD" id="cd05013">
    <property type="entry name" value="SIS_RpiR"/>
    <property type="match status" value="1"/>
</dbReference>
<evidence type="ECO:0000313" key="7">
    <source>
        <dbReference type="Proteomes" id="UP000000270"/>
    </source>
</evidence>
<dbReference type="GO" id="GO:0097367">
    <property type="term" value="F:carbohydrate derivative binding"/>
    <property type="evidence" value="ECO:0007669"/>
    <property type="project" value="InterPro"/>
</dbReference>
<feature type="domain" description="HTH rpiR-type" evidence="4">
    <location>
        <begin position="32"/>
        <end position="108"/>
    </location>
</feature>
<evidence type="ECO:0000313" key="6">
    <source>
        <dbReference type="EMBL" id="BAF88995.1"/>
    </source>
</evidence>
<dbReference type="InterPro" id="IPR035472">
    <property type="entry name" value="RpiR-like_SIS"/>
</dbReference>
<dbReference type="GO" id="GO:0003700">
    <property type="term" value="F:DNA-binding transcription factor activity"/>
    <property type="evidence" value="ECO:0007669"/>
    <property type="project" value="InterPro"/>
</dbReference>
<sequence>MKIIVARPSYSDTYFFNFFAHASGLRVSVTPLSLVDLVRAHRAGMTPLHGRVADFVLRHPLQAATMGIEDLAAAAEVSVATINRFVRGLGLEGFSQFRALAVASFRPLSPVEKLEAQAAASGRDTDHVQASLDSGLANLRAARAVADADVFRQAAEAVSSADRVVLLGFGLSAPLVGLLADMLIPFCRAQMILDGQGGQERMIRRAFNVRAGDVVIALALPRYSLSTIELARGMRSQGARIIGITDSLSSPLALEADLLLLGPAEHPLLHASATALVALFEALVALLTARRQSAGDAAELTRRIAPFLHDAVAEAPDRPILAGRLLP</sequence>
<dbReference type="STRING" id="438753.AZC_2997"/>
<dbReference type="Gene3D" id="1.10.10.10">
    <property type="entry name" value="Winged helix-like DNA-binding domain superfamily/Winged helix DNA-binding domain"/>
    <property type="match status" value="1"/>
</dbReference>
<feature type="domain" description="SIS" evidence="5">
    <location>
        <begin position="154"/>
        <end position="293"/>
    </location>
</feature>
<dbReference type="InterPro" id="IPR001347">
    <property type="entry name" value="SIS_dom"/>
</dbReference>
<reference evidence="6 7" key="3">
    <citation type="journal article" date="2008" name="BMC Genomics">
        <title>The genome of the versatile nitrogen fixer Azorhizobium caulinodans ORS571.</title>
        <authorList>
            <person name="Lee KB."/>
            <person name="Backer P.D."/>
            <person name="Aono T."/>
            <person name="Liu CT."/>
            <person name="Suzuki S."/>
            <person name="Suzuki T."/>
            <person name="Kaneko T."/>
            <person name="Yamada M."/>
            <person name="Tabata S."/>
            <person name="Kupfer D.M."/>
            <person name="Najar F.Z."/>
            <person name="Wiley G.B."/>
            <person name="Roe B."/>
            <person name="Binnewies T.T."/>
            <person name="Ussery D.W."/>
            <person name="D'Haeze W."/>
            <person name="Herder J.D."/>
            <person name="Gevers D."/>
            <person name="Vereecke D."/>
            <person name="Holsters M."/>
            <person name="Oyaizu H."/>
        </authorList>
    </citation>
    <scope>NUCLEOTIDE SEQUENCE [LARGE SCALE GENOMIC DNA]</scope>
    <source>
        <strain evidence="7">ATCC 43989 / DSM 5975 / JCM 20966 / LMG 6465 / NBRC 14845 / NCIMB 13405 / ORS 571</strain>
    </source>
</reference>
<evidence type="ECO:0000259" key="5">
    <source>
        <dbReference type="PROSITE" id="PS51464"/>
    </source>
</evidence>
<dbReference type="Pfam" id="PF01418">
    <property type="entry name" value="HTH_6"/>
    <property type="match status" value="1"/>
</dbReference>
<dbReference type="HOGENOM" id="CLU_055769_1_0_5"/>
<dbReference type="KEGG" id="azc:AZC_2997"/>
<dbReference type="InterPro" id="IPR047640">
    <property type="entry name" value="RpiR-like"/>
</dbReference>
<name>A8IDV1_AZOC5</name>
<dbReference type="InterPro" id="IPR009057">
    <property type="entry name" value="Homeodomain-like_sf"/>
</dbReference>
<dbReference type="InterPro" id="IPR036388">
    <property type="entry name" value="WH-like_DNA-bd_sf"/>
</dbReference>
<dbReference type="PROSITE" id="PS51071">
    <property type="entry name" value="HTH_RPIR"/>
    <property type="match status" value="1"/>
</dbReference>